<evidence type="ECO:0000313" key="2">
    <source>
        <dbReference type="EMBL" id="ACL70401.1"/>
    </source>
</evidence>
<gene>
    <name evidence="2" type="ordered locus">Hore_16510</name>
</gene>
<evidence type="ECO:0000256" key="1">
    <source>
        <dbReference type="SAM" id="Phobius"/>
    </source>
</evidence>
<organism evidence="2 3">
    <name type="scientific">Halothermothrix orenii (strain H 168 / OCM 544 / DSM 9562)</name>
    <dbReference type="NCBI Taxonomy" id="373903"/>
    <lineage>
        <taxon>Bacteria</taxon>
        <taxon>Bacillati</taxon>
        <taxon>Bacillota</taxon>
        <taxon>Clostridia</taxon>
        <taxon>Halanaerobiales</taxon>
        <taxon>Halothermotrichaceae</taxon>
        <taxon>Halothermothrix</taxon>
    </lineage>
</organism>
<sequence length="182" mass="20159">MRRLISKPEGHAGIFFIVVFVVMSLVSIRASAGPELDTVHYIVSGQGTTISSLKLDLGYKLDDINNLDLLGVYNGEDIKMQGTWNIRFLKRSLYSLQLGLSLTTGLNESGFGKAIGLSGEGIYLVQNRYFWNIDYFIDEKAWVYGAGLGLPVTPDTFLTLGVGNSYWDRNDINLNIGIKVDL</sequence>
<dbReference type="OrthoDB" id="2111398at2"/>
<evidence type="ECO:0000313" key="3">
    <source>
        <dbReference type="Proteomes" id="UP000000719"/>
    </source>
</evidence>
<dbReference type="eggNOG" id="ENOG502ZVTJ">
    <property type="taxonomic scope" value="Bacteria"/>
</dbReference>
<dbReference type="KEGG" id="hor:Hore_16510"/>
<proteinExistence type="predicted"/>
<dbReference type="STRING" id="373903.Hore_16510"/>
<keyword evidence="3" id="KW-1185">Reference proteome</keyword>
<dbReference type="HOGENOM" id="CLU_1530470_0_0_9"/>
<evidence type="ECO:0008006" key="4">
    <source>
        <dbReference type="Google" id="ProtNLM"/>
    </source>
</evidence>
<feature type="transmembrane region" description="Helical" evidence="1">
    <location>
        <begin position="12"/>
        <end position="32"/>
    </location>
</feature>
<dbReference type="Proteomes" id="UP000000719">
    <property type="component" value="Chromosome"/>
</dbReference>
<dbReference type="AlphaFoldDB" id="B8CYN2"/>
<dbReference type="RefSeq" id="WP_015923371.1">
    <property type="nucleotide sequence ID" value="NC_011899.1"/>
</dbReference>
<dbReference type="EMBL" id="CP001098">
    <property type="protein sequence ID" value="ACL70401.1"/>
    <property type="molecule type" value="Genomic_DNA"/>
</dbReference>
<reference evidence="2 3" key="1">
    <citation type="journal article" date="2009" name="PLoS ONE">
        <title>Genome analysis of the anaerobic thermohalophilic bacterium Halothermothrix orenii.</title>
        <authorList>
            <person name="Mavromatis K."/>
            <person name="Ivanova N."/>
            <person name="Anderson I."/>
            <person name="Lykidis A."/>
            <person name="Hooper S.D."/>
            <person name="Sun H."/>
            <person name="Kunin V."/>
            <person name="Lapidus A."/>
            <person name="Hugenholtz P."/>
            <person name="Patel B."/>
            <person name="Kyrpides N.C."/>
        </authorList>
    </citation>
    <scope>NUCLEOTIDE SEQUENCE [LARGE SCALE GENOMIC DNA]</scope>
    <source>
        <strain evidence="3">H 168 / OCM 544 / DSM 9562</strain>
    </source>
</reference>
<keyword evidence="1" id="KW-0812">Transmembrane</keyword>
<protein>
    <recommendedName>
        <fullName evidence="4">Outer membrane protein beta-barrel domain-containing protein</fullName>
    </recommendedName>
</protein>
<accession>B8CYN2</accession>
<name>B8CYN2_HALOH</name>
<keyword evidence="1" id="KW-0472">Membrane</keyword>
<keyword evidence="1" id="KW-1133">Transmembrane helix</keyword>